<evidence type="ECO:0000256" key="7">
    <source>
        <dbReference type="ARBA" id="ARBA00047899"/>
    </source>
</evidence>
<dbReference type="InterPro" id="IPR051334">
    <property type="entry name" value="SRPK"/>
</dbReference>
<evidence type="ECO:0000259" key="10">
    <source>
        <dbReference type="PROSITE" id="PS50011"/>
    </source>
</evidence>
<keyword evidence="2" id="KW-0723">Serine/threonine-protein kinase</keyword>
<evidence type="ECO:0000313" key="11">
    <source>
        <dbReference type="EMBL" id="EAX86314.1"/>
    </source>
</evidence>
<evidence type="ECO:0000256" key="1">
    <source>
        <dbReference type="ARBA" id="ARBA00012513"/>
    </source>
</evidence>
<dbReference type="EC" id="2.7.11.1" evidence="1"/>
<dbReference type="Pfam" id="PF00069">
    <property type="entry name" value="Pkinase"/>
    <property type="match status" value="1"/>
</dbReference>
<dbReference type="GO" id="GO:0005524">
    <property type="term" value="F:ATP binding"/>
    <property type="evidence" value="ECO:0007669"/>
    <property type="project" value="UniProtKB-KW"/>
</dbReference>
<dbReference type="GO" id="GO:0005634">
    <property type="term" value="C:nucleus"/>
    <property type="evidence" value="ECO:0000318"/>
    <property type="project" value="GO_Central"/>
</dbReference>
<gene>
    <name evidence="11" type="ORF">TVAG_450330</name>
</gene>
<dbReference type="SMR" id="A2G956"/>
<dbReference type="SMART" id="SM00220">
    <property type="entry name" value="S_TKc"/>
    <property type="match status" value="1"/>
</dbReference>
<dbReference type="PANTHER" id="PTHR47634">
    <property type="entry name" value="PROTEIN KINASE DOMAIN-CONTAINING PROTEIN-RELATED"/>
    <property type="match status" value="1"/>
</dbReference>
<dbReference type="FunCoup" id="A2G956">
    <property type="interactions" value="378"/>
</dbReference>
<reference evidence="11" key="1">
    <citation type="submission" date="2006-10" db="EMBL/GenBank/DDBJ databases">
        <authorList>
            <person name="Amadeo P."/>
            <person name="Zhao Q."/>
            <person name="Wortman J."/>
            <person name="Fraser-Liggett C."/>
            <person name="Carlton J."/>
        </authorList>
    </citation>
    <scope>NUCLEOTIDE SEQUENCE</scope>
    <source>
        <strain evidence="11">G3</strain>
    </source>
</reference>
<dbReference type="VEuPathDB" id="TrichDB:TVAG_450330"/>
<protein>
    <recommendedName>
        <fullName evidence="1">non-specific serine/threonine protein kinase</fullName>
        <ecNumber evidence="1">2.7.11.1</ecNumber>
    </recommendedName>
</protein>
<dbReference type="EMBL" id="DS114680">
    <property type="protein sequence ID" value="EAX86314.1"/>
    <property type="molecule type" value="Genomic_DNA"/>
</dbReference>
<comment type="catalytic activity">
    <reaction evidence="7">
        <text>L-threonyl-[protein] + ATP = O-phospho-L-threonyl-[protein] + ADP + H(+)</text>
        <dbReference type="Rhea" id="RHEA:46608"/>
        <dbReference type="Rhea" id="RHEA-COMP:11060"/>
        <dbReference type="Rhea" id="RHEA-COMP:11605"/>
        <dbReference type="ChEBI" id="CHEBI:15378"/>
        <dbReference type="ChEBI" id="CHEBI:30013"/>
        <dbReference type="ChEBI" id="CHEBI:30616"/>
        <dbReference type="ChEBI" id="CHEBI:61977"/>
        <dbReference type="ChEBI" id="CHEBI:456216"/>
        <dbReference type="EC" id="2.7.11.1"/>
    </reaction>
</comment>
<keyword evidence="5 11" id="KW-0418">Kinase</keyword>
<dbReference type="OrthoDB" id="2649at2759"/>
<evidence type="ECO:0000256" key="3">
    <source>
        <dbReference type="ARBA" id="ARBA00022679"/>
    </source>
</evidence>
<evidence type="ECO:0000256" key="9">
    <source>
        <dbReference type="SAM" id="MobiDB-lite"/>
    </source>
</evidence>
<dbReference type="KEGG" id="tva:4743958"/>
<dbReference type="VEuPathDB" id="TrichDB:TVAGG3_0286660"/>
<name>A2G956_TRIV3</name>
<dbReference type="FunFam" id="3.30.200.20:FF:001348">
    <property type="entry name" value="CMGC family protein kinase"/>
    <property type="match status" value="1"/>
</dbReference>
<keyword evidence="12" id="KW-1185">Reference proteome</keyword>
<dbReference type="Proteomes" id="UP000001542">
    <property type="component" value="Unassembled WGS sequence"/>
</dbReference>
<dbReference type="InterPro" id="IPR000719">
    <property type="entry name" value="Prot_kinase_dom"/>
</dbReference>
<dbReference type="STRING" id="5722.A2G956"/>
<keyword evidence="6" id="KW-0067">ATP-binding</keyword>
<feature type="domain" description="Protein kinase" evidence="10">
    <location>
        <begin position="66"/>
        <end position="403"/>
    </location>
</feature>
<comment type="catalytic activity">
    <reaction evidence="8">
        <text>L-seryl-[protein] + ATP = O-phospho-L-seryl-[protein] + ADP + H(+)</text>
        <dbReference type="Rhea" id="RHEA:17989"/>
        <dbReference type="Rhea" id="RHEA-COMP:9863"/>
        <dbReference type="Rhea" id="RHEA-COMP:11604"/>
        <dbReference type="ChEBI" id="CHEBI:15378"/>
        <dbReference type="ChEBI" id="CHEBI:29999"/>
        <dbReference type="ChEBI" id="CHEBI:30616"/>
        <dbReference type="ChEBI" id="CHEBI:83421"/>
        <dbReference type="ChEBI" id="CHEBI:456216"/>
        <dbReference type="EC" id="2.7.11.1"/>
    </reaction>
</comment>
<evidence type="ECO:0000256" key="8">
    <source>
        <dbReference type="ARBA" id="ARBA00048679"/>
    </source>
</evidence>
<evidence type="ECO:0000256" key="6">
    <source>
        <dbReference type="ARBA" id="ARBA00022840"/>
    </source>
</evidence>
<evidence type="ECO:0000256" key="4">
    <source>
        <dbReference type="ARBA" id="ARBA00022741"/>
    </source>
</evidence>
<accession>A2G956</accession>
<dbReference type="PROSITE" id="PS50011">
    <property type="entry name" value="PROTEIN_KINASE_DOM"/>
    <property type="match status" value="1"/>
</dbReference>
<keyword evidence="3" id="KW-0808">Transferase</keyword>
<dbReference type="SUPFAM" id="SSF56112">
    <property type="entry name" value="Protein kinase-like (PK-like)"/>
    <property type="match status" value="1"/>
</dbReference>
<evidence type="ECO:0000313" key="12">
    <source>
        <dbReference type="Proteomes" id="UP000001542"/>
    </source>
</evidence>
<sequence length="406" mass="47306">MASSSDFQEEDFHEEQEDESSPYFFGTEPGKTYSGDKMDQLDKLYRSDFDEGHLLLHQNMVLSHRYQIKTMIGRGTFCLVWLAYDYLRCENVAIKILKKAFDSNQDDSQFEDELVLNSYLSAIDDPTKHITLFHDVFYYEDHCCLVFELVSQNILTFINYFDDNYVPIPLKLVKKIVLDTLKGLDFMHKHGTIHTDLKPENVFAERPIFPYGPFSEDDNREVFNCLEDDESTINFKLGDFGNSCFVDEIMNDLIQTRQYRSPEVLLGLPYDCSADIWSLGCMTFELATRHHLFDPVLPDPDVEETSKNRDLFDAVQLSMMEYVLGTIPRDWAKNGKFYPELYNRHGGLIATYKKQLPCLYNLLIKYGLTEQDAEELTEFLKPLLSIIPKNRPSAEKILESPWLYFV</sequence>
<evidence type="ECO:0000256" key="5">
    <source>
        <dbReference type="ARBA" id="ARBA00022777"/>
    </source>
</evidence>
<dbReference type="eggNOG" id="KOG1290">
    <property type="taxonomic scope" value="Eukaryota"/>
</dbReference>
<reference evidence="11" key="2">
    <citation type="journal article" date="2007" name="Science">
        <title>Draft genome sequence of the sexually transmitted pathogen Trichomonas vaginalis.</title>
        <authorList>
            <person name="Carlton J.M."/>
            <person name="Hirt R.P."/>
            <person name="Silva J.C."/>
            <person name="Delcher A.L."/>
            <person name="Schatz M."/>
            <person name="Zhao Q."/>
            <person name="Wortman J.R."/>
            <person name="Bidwell S.L."/>
            <person name="Alsmark U.C.M."/>
            <person name="Besteiro S."/>
            <person name="Sicheritz-Ponten T."/>
            <person name="Noel C.J."/>
            <person name="Dacks J.B."/>
            <person name="Foster P.G."/>
            <person name="Simillion C."/>
            <person name="Van de Peer Y."/>
            <person name="Miranda-Saavedra D."/>
            <person name="Barton G.J."/>
            <person name="Westrop G.D."/>
            <person name="Mueller S."/>
            <person name="Dessi D."/>
            <person name="Fiori P.L."/>
            <person name="Ren Q."/>
            <person name="Paulsen I."/>
            <person name="Zhang H."/>
            <person name="Bastida-Corcuera F.D."/>
            <person name="Simoes-Barbosa A."/>
            <person name="Brown M.T."/>
            <person name="Hayes R.D."/>
            <person name="Mukherjee M."/>
            <person name="Okumura C.Y."/>
            <person name="Schneider R."/>
            <person name="Smith A.J."/>
            <person name="Vanacova S."/>
            <person name="Villalvazo M."/>
            <person name="Haas B.J."/>
            <person name="Pertea M."/>
            <person name="Feldblyum T.V."/>
            <person name="Utterback T.R."/>
            <person name="Shu C.L."/>
            <person name="Osoegawa K."/>
            <person name="de Jong P.J."/>
            <person name="Hrdy I."/>
            <person name="Horvathova L."/>
            <person name="Zubacova Z."/>
            <person name="Dolezal P."/>
            <person name="Malik S.B."/>
            <person name="Logsdon J.M. Jr."/>
            <person name="Henze K."/>
            <person name="Gupta A."/>
            <person name="Wang C.C."/>
            <person name="Dunne R.L."/>
            <person name="Upcroft J.A."/>
            <person name="Upcroft P."/>
            <person name="White O."/>
            <person name="Salzberg S.L."/>
            <person name="Tang P."/>
            <person name="Chiu C.-H."/>
            <person name="Lee Y.-S."/>
            <person name="Embley T.M."/>
            <person name="Coombs G.H."/>
            <person name="Mottram J.C."/>
            <person name="Tachezy J."/>
            <person name="Fraser-Liggett C.M."/>
            <person name="Johnson P.J."/>
        </authorList>
    </citation>
    <scope>NUCLEOTIDE SEQUENCE [LARGE SCALE GENOMIC DNA]</scope>
    <source>
        <strain evidence="11">G3</strain>
    </source>
</reference>
<dbReference type="InParanoid" id="A2G956"/>
<dbReference type="GO" id="GO:0005737">
    <property type="term" value="C:cytoplasm"/>
    <property type="evidence" value="ECO:0000318"/>
    <property type="project" value="GO_Central"/>
</dbReference>
<evidence type="ECO:0000256" key="2">
    <source>
        <dbReference type="ARBA" id="ARBA00022527"/>
    </source>
</evidence>
<dbReference type="GO" id="GO:0035556">
    <property type="term" value="P:intracellular signal transduction"/>
    <property type="evidence" value="ECO:0000318"/>
    <property type="project" value="GO_Central"/>
</dbReference>
<feature type="region of interest" description="Disordered" evidence="9">
    <location>
        <begin position="1"/>
        <end position="34"/>
    </location>
</feature>
<dbReference type="AlphaFoldDB" id="A2G956"/>
<dbReference type="OMA" id="CWADQQL"/>
<keyword evidence="4" id="KW-0547">Nucleotide-binding</keyword>
<organism evidence="11 12">
    <name type="scientific">Trichomonas vaginalis (strain ATCC PRA-98 / G3)</name>
    <dbReference type="NCBI Taxonomy" id="412133"/>
    <lineage>
        <taxon>Eukaryota</taxon>
        <taxon>Metamonada</taxon>
        <taxon>Parabasalia</taxon>
        <taxon>Trichomonadida</taxon>
        <taxon>Trichomonadidae</taxon>
        <taxon>Trichomonas</taxon>
    </lineage>
</organism>
<dbReference type="Gene3D" id="1.10.510.10">
    <property type="entry name" value="Transferase(Phosphotransferase) domain 1"/>
    <property type="match status" value="1"/>
</dbReference>
<feature type="compositionally biased region" description="Acidic residues" evidence="9">
    <location>
        <begin position="7"/>
        <end position="20"/>
    </location>
</feature>
<dbReference type="PANTHER" id="PTHR47634:SF9">
    <property type="entry name" value="PROTEIN KINASE DOMAIN-CONTAINING PROTEIN-RELATED"/>
    <property type="match status" value="1"/>
</dbReference>
<dbReference type="Gene3D" id="3.30.200.20">
    <property type="entry name" value="Phosphorylase Kinase, domain 1"/>
    <property type="match status" value="1"/>
</dbReference>
<dbReference type="GO" id="GO:0004674">
    <property type="term" value="F:protein serine/threonine kinase activity"/>
    <property type="evidence" value="ECO:0000318"/>
    <property type="project" value="GO_Central"/>
</dbReference>
<dbReference type="InterPro" id="IPR011009">
    <property type="entry name" value="Kinase-like_dom_sf"/>
</dbReference>
<proteinExistence type="predicted"/>